<dbReference type="AlphaFoldDB" id="A0A9X3A8C2"/>
<dbReference type="Pfam" id="PF01370">
    <property type="entry name" value="Epimerase"/>
    <property type="match status" value="1"/>
</dbReference>
<comment type="caution">
    <text evidence="3">The sequence shown here is derived from an EMBL/GenBank/DDBJ whole genome shotgun (WGS) entry which is preliminary data.</text>
</comment>
<feature type="domain" description="NAD-dependent epimerase/dehydratase" evidence="2">
    <location>
        <begin position="3"/>
        <end position="233"/>
    </location>
</feature>
<evidence type="ECO:0000259" key="2">
    <source>
        <dbReference type="Pfam" id="PF01370"/>
    </source>
</evidence>
<protein>
    <submittedName>
        <fullName evidence="3">Nucleoside-diphosphate-sugar epimerase</fullName>
    </submittedName>
</protein>
<sequence length="324" mass="35498">MRILVTGGCGYIGSQFLRDLPGLLKDTELKIRVLDNLQEGRPEALMGLPDDTTYEFVEGDILDPSVQRAALRDVDSVVHLAAIVRTPLSFDDPTWVDQVNHWGTTHLLEACLKEDVQDFVFASSAAVYGPGGAYDEDDACDPMGAYATSKHDAEKAVRSAARRGLRTTILRLGTAYGWAPVTRYEAVANRFAFLAGTGRPLTVFGDGSQKRPFIHIQDASEVLGWALSNREETKNCTLNAIGQNASVTDLVHAIRQNNPDADVRRTEQDVRTHLSFELDDQAIRSLGWSPSVHLADGLGEIIDRLSGFSAPTHLSKKPLEDLNV</sequence>
<dbReference type="Proteomes" id="UP001155144">
    <property type="component" value="Unassembled WGS sequence"/>
</dbReference>
<proteinExistence type="inferred from homology"/>
<name>A0A9X3A8C2_9BACT</name>
<reference evidence="3" key="1">
    <citation type="submission" date="2022-08" db="EMBL/GenBank/DDBJ databases">
        <title>Genomic Encyclopedia of Type Strains, Phase V (KMG-V): Genome sequencing to study the core and pangenomes of soil and plant-associated prokaryotes.</title>
        <authorList>
            <person name="Whitman W."/>
        </authorList>
    </citation>
    <scope>NUCLEOTIDE SEQUENCE</scope>
    <source>
        <strain evidence="3">SP3026</strain>
    </source>
</reference>
<dbReference type="RefSeq" id="WP_259040008.1">
    <property type="nucleotide sequence ID" value="NZ_JANUAY010000030.1"/>
</dbReference>
<dbReference type="InterPro" id="IPR036291">
    <property type="entry name" value="NAD(P)-bd_dom_sf"/>
</dbReference>
<evidence type="ECO:0000256" key="1">
    <source>
        <dbReference type="ARBA" id="ARBA00007637"/>
    </source>
</evidence>
<dbReference type="Gene3D" id="3.90.25.10">
    <property type="entry name" value="UDP-galactose 4-epimerase, domain 1"/>
    <property type="match status" value="1"/>
</dbReference>
<comment type="similarity">
    <text evidence="1">Belongs to the NAD(P)-dependent epimerase/dehydratase family.</text>
</comment>
<dbReference type="EMBL" id="JANUBL010000003">
    <property type="protein sequence ID" value="MCS4121633.1"/>
    <property type="molecule type" value="Genomic_DNA"/>
</dbReference>
<evidence type="ECO:0000313" key="4">
    <source>
        <dbReference type="Proteomes" id="UP001155144"/>
    </source>
</evidence>
<dbReference type="SUPFAM" id="SSF51735">
    <property type="entry name" value="NAD(P)-binding Rossmann-fold domains"/>
    <property type="match status" value="1"/>
</dbReference>
<gene>
    <name evidence="3" type="ORF">GGP45_001986</name>
</gene>
<dbReference type="PANTHER" id="PTHR43000">
    <property type="entry name" value="DTDP-D-GLUCOSE 4,6-DEHYDRATASE-RELATED"/>
    <property type="match status" value="1"/>
</dbReference>
<dbReference type="Gene3D" id="3.40.50.720">
    <property type="entry name" value="NAD(P)-binding Rossmann-like Domain"/>
    <property type="match status" value="1"/>
</dbReference>
<evidence type="ECO:0000313" key="3">
    <source>
        <dbReference type="EMBL" id="MCS4121633.1"/>
    </source>
</evidence>
<accession>A0A9X3A8C2</accession>
<dbReference type="InterPro" id="IPR001509">
    <property type="entry name" value="Epimerase_deHydtase"/>
</dbReference>
<organism evidence="3 4">
    <name type="scientific">Salinibacter ruber</name>
    <dbReference type="NCBI Taxonomy" id="146919"/>
    <lineage>
        <taxon>Bacteria</taxon>
        <taxon>Pseudomonadati</taxon>
        <taxon>Rhodothermota</taxon>
        <taxon>Rhodothermia</taxon>
        <taxon>Rhodothermales</taxon>
        <taxon>Salinibacteraceae</taxon>
        <taxon>Salinibacter</taxon>
    </lineage>
</organism>